<gene>
    <name evidence="1" type="ORF">AJE_08827</name>
</gene>
<dbReference type="RefSeq" id="WP_008950570.1">
    <property type="nucleotide sequence ID" value="NZ_AHTH01000023.1"/>
</dbReference>
<dbReference type="PATRIC" id="fig|1129374.4.peg.1764"/>
<proteinExistence type="predicted"/>
<dbReference type="Proteomes" id="UP000012046">
    <property type="component" value="Unassembled WGS sequence"/>
</dbReference>
<sequence length="300" mass="34221">MYKFLINEEFSGKEFDINYRYDISLTSCPIDERSKFSKEIAKASSIQQIELYYEQETLSLTIDDKTESLFDFLQRKDIWGARSVLFDATNLSFPELVIVLRLSLSLKSVGRIGFIYTEPAEYTSKVVTPLEIRGFDLSYKINPLDFIPRFYNALESGLKNYLLAFVGFEQTRLARLVDPDLTETFTKLSVAFSVPPFQAGWETHSLMAHSRIFENNKIEDAFFTPGNQPYESYLLIQRLKKADDEAHLTLAPFGTKPTSVAVALAAAEDENISVLFDFPAKKTDRSKGIGITHHYPILIE</sequence>
<dbReference type="EMBL" id="AHTH01000023">
    <property type="protein sequence ID" value="EHR40944.1"/>
    <property type="molecule type" value="Genomic_DNA"/>
</dbReference>
<evidence type="ECO:0000313" key="1">
    <source>
        <dbReference type="EMBL" id="EHR40944.1"/>
    </source>
</evidence>
<keyword evidence="2" id="KW-1185">Reference proteome</keyword>
<evidence type="ECO:0000313" key="2">
    <source>
        <dbReference type="Proteomes" id="UP000012046"/>
    </source>
</evidence>
<dbReference type="AlphaFoldDB" id="H3ZEI1"/>
<organism evidence="1 2">
    <name type="scientific">Alishewanella jeotgali KCTC 22429</name>
    <dbReference type="NCBI Taxonomy" id="1129374"/>
    <lineage>
        <taxon>Bacteria</taxon>
        <taxon>Pseudomonadati</taxon>
        <taxon>Pseudomonadota</taxon>
        <taxon>Gammaproteobacteria</taxon>
        <taxon>Alteromonadales</taxon>
        <taxon>Alteromonadaceae</taxon>
        <taxon>Alishewanella</taxon>
    </lineage>
</organism>
<dbReference type="STRING" id="1129374.AJE_08827"/>
<accession>H3ZEI1</accession>
<protein>
    <submittedName>
        <fullName evidence="1">Uncharacterized protein</fullName>
    </submittedName>
</protein>
<name>H3ZEI1_9ALTE</name>
<dbReference type="eggNOG" id="ENOG5033HJ9">
    <property type="taxonomic scope" value="Bacteria"/>
</dbReference>
<comment type="caution">
    <text evidence="1">The sequence shown here is derived from an EMBL/GenBank/DDBJ whole genome shotgun (WGS) entry which is preliminary data.</text>
</comment>
<reference evidence="1 2" key="1">
    <citation type="journal article" date="2012" name="J. Bacteriol.">
        <title>Genome Sequence of Extracellular-Protease-Producing Alishewanella jeotgali Isolated from Traditional Korean Fermented Seafood.</title>
        <authorList>
            <person name="Jung J."/>
            <person name="Chun J."/>
            <person name="Park W."/>
        </authorList>
    </citation>
    <scope>NUCLEOTIDE SEQUENCE [LARGE SCALE GENOMIC DNA]</scope>
    <source>
        <strain evidence="1 2">KCTC 22429</strain>
    </source>
</reference>